<organism evidence="3 4">
    <name type="scientific">Bagarius yarrelli</name>
    <name type="common">Goonch</name>
    <name type="synonym">Bagrus yarrelli</name>
    <dbReference type="NCBI Taxonomy" id="175774"/>
    <lineage>
        <taxon>Eukaryota</taxon>
        <taxon>Metazoa</taxon>
        <taxon>Chordata</taxon>
        <taxon>Craniata</taxon>
        <taxon>Vertebrata</taxon>
        <taxon>Euteleostomi</taxon>
        <taxon>Actinopterygii</taxon>
        <taxon>Neopterygii</taxon>
        <taxon>Teleostei</taxon>
        <taxon>Ostariophysi</taxon>
        <taxon>Siluriformes</taxon>
        <taxon>Sisoridae</taxon>
        <taxon>Sisorinae</taxon>
        <taxon>Bagarius</taxon>
    </lineage>
</organism>
<comment type="caution">
    <text evidence="3">The sequence shown here is derived from an EMBL/GenBank/DDBJ whole genome shotgun (WGS) entry which is preliminary data.</text>
</comment>
<protein>
    <submittedName>
        <fullName evidence="3">Aldehyde dehydrogenase family 16 member A1</fullName>
    </submittedName>
</protein>
<keyword evidence="4" id="KW-1185">Reference proteome</keyword>
<dbReference type="Pfam" id="PF00992">
    <property type="entry name" value="Troponin"/>
    <property type="match status" value="1"/>
</dbReference>
<dbReference type="InterPro" id="IPR016162">
    <property type="entry name" value="Ald_DH_N"/>
</dbReference>
<evidence type="ECO:0000313" key="4">
    <source>
        <dbReference type="Proteomes" id="UP000319801"/>
    </source>
</evidence>
<dbReference type="AlphaFoldDB" id="A0A556UZR3"/>
<dbReference type="InterPro" id="IPR015590">
    <property type="entry name" value="Aldehyde_DH_dom"/>
</dbReference>
<feature type="domain" description="Aldehyde dehydrogenase" evidence="2">
    <location>
        <begin position="301"/>
        <end position="501"/>
    </location>
</feature>
<reference evidence="3 4" key="1">
    <citation type="journal article" date="2019" name="Genome Biol. Evol.">
        <title>Whole-Genome Sequencing of the Giant Devil Catfish, Bagarius yarrelli.</title>
        <authorList>
            <person name="Jiang W."/>
            <person name="Lv Y."/>
            <person name="Cheng L."/>
            <person name="Yang K."/>
            <person name="Chao B."/>
            <person name="Wang X."/>
            <person name="Li Y."/>
            <person name="Pan X."/>
            <person name="You X."/>
            <person name="Zhang Y."/>
            <person name="Yang J."/>
            <person name="Li J."/>
            <person name="Zhang X."/>
            <person name="Liu S."/>
            <person name="Sun C."/>
            <person name="Yang J."/>
            <person name="Shi Q."/>
        </authorList>
    </citation>
    <scope>NUCLEOTIDE SEQUENCE [LARGE SCALE GENOMIC DNA]</scope>
    <source>
        <strain evidence="3">JWS20170419001</strain>
        <tissue evidence="3">Muscle</tissue>
    </source>
</reference>
<proteinExistence type="predicted"/>
<accession>A0A556UZR3</accession>
<dbReference type="EMBL" id="VCAZ01000083">
    <property type="protein sequence ID" value="TSQ24031.1"/>
    <property type="molecule type" value="Genomic_DNA"/>
</dbReference>
<dbReference type="InterPro" id="IPR016161">
    <property type="entry name" value="Ald_DH/histidinol_DH"/>
</dbReference>
<dbReference type="Gene3D" id="3.40.605.10">
    <property type="entry name" value="Aldehyde Dehydrogenase, Chain A, domain 1"/>
    <property type="match status" value="1"/>
</dbReference>
<dbReference type="GO" id="GO:0005861">
    <property type="term" value="C:troponin complex"/>
    <property type="evidence" value="ECO:0007669"/>
    <property type="project" value="InterPro"/>
</dbReference>
<evidence type="ECO:0000313" key="3">
    <source>
        <dbReference type="EMBL" id="TSQ24031.1"/>
    </source>
</evidence>
<evidence type="ECO:0000256" key="1">
    <source>
        <dbReference type="SAM" id="MobiDB-lite"/>
    </source>
</evidence>
<dbReference type="OrthoDB" id="310895at2759"/>
<dbReference type="SUPFAM" id="SSF53720">
    <property type="entry name" value="ALDH-like"/>
    <property type="match status" value="2"/>
</dbReference>
<feature type="region of interest" description="Disordered" evidence="1">
    <location>
        <begin position="66"/>
        <end position="89"/>
    </location>
</feature>
<dbReference type="PANTHER" id="PTHR11699">
    <property type="entry name" value="ALDEHYDE DEHYDROGENASE-RELATED"/>
    <property type="match status" value="1"/>
</dbReference>
<dbReference type="InterPro" id="IPR001978">
    <property type="entry name" value="Troponin"/>
</dbReference>
<name>A0A556UZR3_BAGYA</name>
<gene>
    <name evidence="3" type="ORF">Baya_11598</name>
</gene>
<sequence length="545" mass="60546">METDTSLLRAELEEAELYNNLLQDIHRKRMEKDLLELQTLIEVHFEQRKKEEEELIGLKERIERRRAERAEQQREERQRKEDEEAKKRADDEAKKKKIVVLLNRISHAQKLKHVDFNVRVRGPAYVHRRKVLSLKNSDYQLDKNTRIRRSDGSSHGVYDIFMSMDFGPRAQSSAGTAADGEFLVKAVAGRGLPVSLSLSVCSVCPFIIFDTADVDSAVDALIDAAFNNRNEGLYQFLSVCVAPLRSQPVSMDYTKFGTAASRFLVPEGSDPSSVPRFCTQLVGGKVCKADSGCSRAVQAPGGAVLAHCPDGGWKDVCNAVEAALKVQSGWMKKSPAVRALALFTLADALEKTKQDMTASIHKQMGVSMEEAAQEVELSISRLFDWAARCDKQDVLIPLLPHTGSALLAPEALGVVGVVLPDTKPLLSMVSVLGATVSMGNAVVMVPSEKFPLPALDFIRILQASDVPAGLISVISGGRDQLTQALANHNEIQAVWYWGSAERLWLHYDEDEDEAGKRVWTKPSFSMQEEMWRECVVWKSVWIPTA</sequence>
<dbReference type="Pfam" id="PF00171">
    <property type="entry name" value="Aldedh"/>
    <property type="match status" value="1"/>
</dbReference>
<dbReference type="Proteomes" id="UP000319801">
    <property type="component" value="Unassembled WGS sequence"/>
</dbReference>
<evidence type="ECO:0000259" key="2">
    <source>
        <dbReference type="Pfam" id="PF00171"/>
    </source>
</evidence>
<dbReference type="GO" id="GO:0016491">
    <property type="term" value="F:oxidoreductase activity"/>
    <property type="evidence" value="ECO:0007669"/>
    <property type="project" value="InterPro"/>
</dbReference>